<evidence type="ECO:0000313" key="2">
    <source>
        <dbReference type="EMBL" id="EQB13918.1"/>
    </source>
</evidence>
<comment type="caution">
    <text evidence="2">The sequence shown here is derived from an EMBL/GenBank/DDBJ whole genome shotgun (WGS) entry which is preliminary data.</text>
</comment>
<dbReference type="EMBL" id="ATHL01000083">
    <property type="protein sequence ID" value="EQB13918.1"/>
    <property type="molecule type" value="Genomic_DNA"/>
</dbReference>
<evidence type="ECO:0000256" key="1">
    <source>
        <dbReference type="SAM" id="Phobius"/>
    </source>
</evidence>
<feature type="transmembrane region" description="Helical" evidence="1">
    <location>
        <begin position="38"/>
        <end position="61"/>
    </location>
</feature>
<keyword evidence="1" id="KW-1133">Transmembrane helix</keyword>
<sequence length="68" mass="7586">MNDSDKIMAVIGGIAVALAVIAWLGDRRRMKRRDLDRVGFMPWTSVFFFALMAAVLLLGVVGKDLFRS</sequence>
<organism evidence="2 3">
    <name type="scientific">Novosphingobium lindaniclasticum LE124</name>
    <dbReference type="NCBI Taxonomy" id="1096930"/>
    <lineage>
        <taxon>Bacteria</taxon>
        <taxon>Pseudomonadati</taxon>
        <taxon>Pseudomonadota</taxon>
        <taxon>Alphaproteobacteria</taxon>
        <taxon>Sphingomonadales</taxon>
        <taxon>Sphingomonadaceae</taxon>
        <taxon>Novosphingobium</taxon>
    </lineage>
</organism>
<gene>
    <name evidence="2" type="ORF">L284_13325</name>
</gene>
<evidence type="ECO:0000313" key="3">
    <source>
        <dbReference type="Proteomes" id="UP000015527"/>
    </source>
</evidence>
<protein>
    <submittedName>
        <fullName evidence="2">Uncharacterized protein</fullName>
    </submittedName>
</protein>
<keyword evidence="3" id="KW-1185">Reference proteome</keyword>
<dbReference type="Proteomes" id="UP000015527">
    <property type="component" value="Unassembled WGS sequence"/>
</dbReference>
<dbReference type="AlphaFoldDB" id="T0HP36"/>
<reference evidence="2 3" key="1">
    <citation type="journal article" date="2013" name="Genome Announc.">
        <title>Genome Sequence of Novosphingobium lindaniclasticum LE124T, Isolated from a Hexachlorocyclohexane Dumpsite.</title>
        <authorList>
            <person name="Saxena A."/>
            <person name="Nayyar N."/>
            <person name="Sangwan N."/>
            <person name="Kumari R."/>
            <person name="Khurana J.P."/>
            <person name="Lal R."/>
        </authorList>
    </citation>
    <scope>NUCLEOTIDE SEQUENCE [LARGE SCALE GENOMIC DNA]</scope>
    <source>
        <strain evidence="2 3">LE124</strain>
    </source>
</reference>
<accession>T0HP36</accession>
<name>T0HP36_9SPHN</name>
<keyword evidence="1" id="KW-0472">Membrane</keyword>
<dbReference type="PATRIC" id="fig|1096930.3.peg.2656"/>
<proteinExistence type="predicted"/>
<keyword evidence="1" id="KW-0812">Transmembrane</keyword>
<dbReference type="RefSeq" id="WP_021234497.1">
    <property type="nucleotide sequence ID" value="NZ_ATHL01000083.1"/>
</dbReference>
<feature type="transmembrane region" description="Helical" evidence="1">
    <location>
        <begin position="6"/>
        <end position="26"/>
    </location>
</feature>